<proteinExistence type="predicted"/>
<dbReference type="AlphaFoldDB" id="A0A7T0G0W0"/>
<feature type="transmembrane region" description="Helical" evidence="1">
    <location>
        <begin position="45"/>
        <end position="67"/>
    </location>
</feature>
<reference evidence="2 3" key="1">
    <citation type="submission" date="2020-02" db="EMBL/GenBank/DDBJ databases">
        <title>Genomic and physiological characterization of two novel Nitrospinaceae genera.</title>
        <authorList>
            <person name="Mueller A.J."/>
            <person name="Jung M.-Y."/>
            <person name="Strachan C.R."/>
            <person name="Herbold C.W."/>
            <person name="Kirkegaard R.H."/>
            <person name="Daims H."/>
        </authorList>
    </citation>
    <scope>NUCLEOTIDE SEQUENCE [LARGE SCALE GENOMIC DNA]</scope>
    <source>
        <strain evidence="2">EB</strain>
    </source>
</reference>
<dbReference type="Proteomes" id="UP000594688">
    <property type="component" value="Chromosome"/>
</dbReference>
<dbReference type="KEGG" id="nli:G3M70_10360"/>
<keyword evidence="1" id="KW-0472">Membrane</keyword>
<organism evidence="2 3">
    <name type="scientific">Candidatus Nitronauta litoralis</name>
    <dbReference type="NCBI Taxonomy" id="2705533"/>
    <lineage>
        <taxon>Bacteria</taxon>
        <taxon>Pseudomonadati</taxon>
        <taxon>Nitrospinota/Tectimicrobiota group</taxon>
        <taxon>Nitrospinota</taxon>
        <taxon>Nitrospinia</taxon>
        <taxon>Nitrospinales</taxon>
        <taxon>Nitrospinaceae</taxon>
        <taxon>Candidatus Nitronauta</taxon>
    </lineage>
</organism>
<evidence type="ECO:0000313" key="2">
    <source>
        <dbReference type="EMBL" id="QPJ62251.1"/>
    </source>
</evidence>
<accession>A0A7T0G0W0</accession>
<keyword evidence="1" id="KW-1133">Transmembrane helix</keyword>
<feature type="transmembrane region" description="Helical" evidence="1">
    <location>
        <begin position="73"/>
        <end position="90"/>
    </location>
</feature>
<protein>
    <submittedName>
        <fullName evidence="2">Uncharacterized protein</fullName>
    </submittedName>
</protein>
<keyword evidence="1" id="KW-0812">Transmembrane</keyword>
<evidence type="ECO:0000256" key="1">
    <source>
        <dbReference type="SAM" id="Phobius"/>
    </source>
</evidence>
<evidence type="ECO:0000313" key="3">
    <source>
        <dbReference type="Proteomes" id="UP000594688"/>
    </source>
</evidence>
<dbReference type="EMBL" id="CP048685">
    <property type="protein sequence ID" value="QPJ62251.1"/>
    <property type="molecule type" value="Genomic_DNA"/>
</dbReference>
<sequence length="115" mass="12894">MNNLKTLQKICTFLTRQPVLTSMLKRVRGQSQYSEMSLKKTGGRYLDIFFLTFFLFIAGTKNASAYIDPGTGGMIITAILGFLGAISYTARKYYAALKNWSQGKKPESDTEEKSD</sequence>
<name>A0A7T0G0W0_9BACT</name>
<gene>
    <name evidence="2" type="ORF">G3M70_10360</name>
</gene>